<dbReference type="SUPFAM" id="SSF50037">
    <property type="entry name" value="C-terminal domain of transcriptional repressors"/>
    <property type="match status" value="1"/>
</dbReference>
<keyword evidence="4" id="KW-1185">Reference proteome</keyword>
<reference evidence="3 4" key="1">
    <citation type="submission" date="2019-09" db="EMBL/GenBank/DDBJ databases">
        <title>Genomes of Cryomorphaceae.</title>
        <authorList>
            <person name="Bowman J.P."/>
        </authorList>
    </citation>
    <scope>NUCLEOTIDE SEQUENCE [LARGE SCALE GENOMIC DNA]</scope>
    <source>
        <strain evidence="3 4">KCTC 52047</strain>
    </source>
</reference>
<comment type="caution">
    <text evidence="3">The sequence shown here is derived from an EMBL/GenBank/DDBJ whole genome shotgun (WGS) entry which is preliminary data.</text>
</comment>
<organism evidence="3 4">
    <name type="scientific">Salibacter halophilus</name>
    <dbReference type="NCBI Taxonomy" id="1803916"/>
    <lineage>
        <taxon>Bacteria</taxon>
        <taxon>Pseudomonadati</taxon>
        <taxon>Bacteroidota</taxon>
        <taxon>Flavobacteriia</taxon>
        <taxon>Flavobacteriales</taxon>
        <taxon>Salibacteraceae</taxon>
        <taxon>Salibacter</taxon>
    </lineage>
</organism>
<accession>A0A6N6M524</accession>
<evidence type="ECO:0000313" key="3">
    <source>
        <dbReference type="EMBL" id="KAB1064717.1"/>
    </source>
</evidence>
<dbReference type="RefSeq" id="WP_151167036.1">
    <property type="nucleotide sequence ID" value="NZ_WACR01000004.1"/>
</dbReference>
<dbReference type="InterPro" id="IPR052713">
    <property type="entry name" value="FeoA"/>
</dbReference>
<dbReference type="InterPro" id="IPR007167">
    <property type="entry name" value="Fe-transptr_FeoA-like"/>
</dbReference>
<dbReference type="AlphaFoldDB" id="A0A6N6M524"/>
<dbReference type="PANTHER" id="PTHR42954:SF2">
    <property type="entry name" value="FE(2+) TRANSPORT PROTEIN A"/>
    <property type="match status" value="1"/>
</dbReference>
<proteinExistence type="predicted"/>
<dbReference type="EMBL" id="WACR01000004">
    <property type="protein sequence ID" value="KAB1064717.1"/>
    <property type="molecule type" value="Genomic_DNA"/>
</dbReference>
<dbReference type="OrthoDB" id="9811076at2"/>
<gene>
    <name evidence="3" type="ORF">F3059_05015</name>
</gene>
<evidence type="ECO:0000313" key="4">
    <source>
        <dbReference type="Proteomes" id="UP000435357"/>
    </source>
</evidence>
<name>A0A6N6M524_9FLAO</name>
<dbReference type="InterPro" id="IPR038157">
    <property type="entry name" value="FeoA_core_dom"/>
</dbReference>
<dbReference type="Proteomes" id="UP000435357">
    <property type="component" value="Unassembled WGS sequence"/>
</dbReference>
<protein>
    <submittedName>
        <fullName evidence="3">Ferrous iron transport protein A</fullName>
    </submittedName>
</protein>
<keyword evidence="1" id="KW-0408">Iron</keyword>
<dbReference type="PANTHER" id="PTHR42954">
    <property type="entry name" value="FE(2+) TRANSPORT PROTEIN A"/>
    <property type="match status" value="1"/>
</dbReference>
<dbReference type="SMART" id="SM00899">
    <property type="entry name" value="FeoA"/>
    <property type="match status" value="1"/>
</dbReference>
<evidence type="ECO:0000256" key="1">
    <source>
        <dbReference type="ARBA" id="ARBA00023004"/>
    </source>
</evidence>
<dbReference type="Gene3D" id="2.30.30.90">
    <property type="match status" value="1"/>
</dbReference>
<dbReference type="Pfam" id="PF04023">
    <property type="entry name" value="FeoA"/>
    <property type="match status" value="1"/>
</dbReference>
<sequence length="79" mass="8453">MKLSDLKQGQEAIITEIEDSSVTEQLMEMGCLPGELVVIENVAPMGDPIAISVVGYKFSLRKADAAKVEVKIPAGYTNA</sequence>
<evidence type="ECO:0000259" key="2">
    <source>
        <dbReference type="SMART" id="SM00899"/>
    </source>
</evidence>
<dbReference type="InterPro" id="IPR008988">
    <property type="entry name" value="Transcriptional_repressor_C"/>
</dbReference>
<feature type="domain" description="Ferrous iron transporter FeoA-like" evidence="2">
    <location>
        <begin position="1"/>
        <end position="72"/>
    </location>
</feature>
<dbReference type="GO" id="GO:0046914">
    <property type="term" value="F:transition metal ion binding"/>
    <property type="evidence" value="ECO:0007669"/>
    <property type="project" value="InterPro"/>
</dbReference>